<reference evidence="3 4" key="1">
    <citation type="submission" date="2020-06" db="EMBL/GenBank/DDBJ databases">
        <authorList>
            <person name="De Coninck B."/>
            <person name="Ibrahim H."/>
        </authorList>
    </citation>
    <scope>NUCLEOTIDE SEQUENCE [LARGE SCALE GENOMIC DNA]</scope>
    <source>
        <strain evidence="3">Ag_rhizogenes_K599</strain>
    </source>
</reference>
<proteinExistence type="predicted"/>
<evidence type="ECO:0000313" key="3">
    <source>
        <dbReference type="EMBL" id="CAD0216670.1"/>
    </source>
</evidence>
<dbReference type="CDD" id="cd07302">
    <property type="entry name" value="CHD"/>
    <property type="match status" value="1"/>
</dbReference>
<dbReference type="Pfam" id="PF00211">
    <property type="entry name" value="Guanylate_cyc"/>
    <property type="match status" value="1"/>
</dbReference>
<sequence>MGAERTPLAVPVIYFTISIALVAATRLLPNRTWLKIVFVVFDATLMTLVLYAHILSRQASENHNLTTTGLVIAFILLTQVALELDRKLIVIFSGLVLTSWVAMLATIAVRHRTGDTASVIGSFFNRDLGLTVSFAFAAFAIYLLARDHDHTRKEGLRADKRRLNLSGFFSPLVVEQLQETGSNLGLERRDAAIMFIDLRDFTRFAETASADELTFTLTKYRQLVSRTIIEYGGTIDKFIGDGVMVVFGQPQPSKYDADRAIACALELVNVLSNWRNYCLDNGYPSLEAGIGLHYGTVISGVLDSGCHNEFTVVGDAVNVAERLESLAKSLGALLVVSCDLMLRLRVPIPPAEWLSQSSVALPGRRLLINVRYICRLPYQKYP</sequence>
<dbReference type="InterPro" id="IPR001054">
    <property type="entry name" value="A/G_cyclase"/>
</dbReference>
<dbReference type="Proteomes" id="UP000528185">
    <property type="component" value="Unassembled WGS sequence"/>
</dbReference>
<keyword evidence="1" id="KW-0472">Membrane</keyword>
<dbReference type="InterPro" id="IPR050697">
    <property type="entry name" value="Adenylyl/Guanylyl_Cyclase_3/4"/>
</dbReference>
<evidence type="ECO:0000256" key="1">
    <source>
        <dbReference type="SAM" id="Phobius"/>
    </source>
</evidence>
<organism evidence="3 4">
    <name type="scientific">Rhizobium rhizogenes</name>
    <name type="common">Agrobacterium rhizogenes</name>
    <dbReference type="NCBI Taxonomy" id="359"/>
    <lineage>
        <taxon>Bacteria</taxon>
        <taxon>Pseudomonadati</taxon>
        <taxon>Pseudomonadota</taxon>
        <taxon>Alphaproteobacteria</taxon>
        <taxon>Hyphomicrobiales</taxon>
        <taxon>Rhizobiaceae</taxon>
        <taxon>Rhizobium/Agrobacterium group</taxon>
        <taxon>Rhizobium</taxon>
    </lineage>
</organism>
<feature type="domain" description="Guanylate cyclase" evidence="2">
    <location>
        <begin position="192"/>
        <end position="324"/>
    </location>
</feature>
<comment type="caution">
    <text evidence="3">The sequence shown here is derived from an EMBL/GenBank/DDBJ whole genome shotgun (WGS) entry which is preliminary data.</text>
</comment>
<dbReference type="SMART" id="SM00044">
    <property type="entry name" value="CYCc"/>
    <property type="match status" value="1"/>
</dbReference>
<dbReference type="GO" id="GO:0035556">
    <property type="term" value="P:intracellular signal transduction"/>
    <property type="evidence" value="ECO:0007669"/>
    <property type="project" value="InterPro"/>
</dbReference>
<feature type="transmembrane region" description="Helical" evidence="1">
    <location>
        <begin position="66"/>
        <end position="82"/>
    </location>
</feature>
<accession>A0AAN2A8K1</accession>
<protein>
    <recommendedName>
        <fullName evidence="2">Guanylate cyclase domain-containing protein</fullName>
    </recommendedName>
</protein>
<dbReference type="AlphaFoldDB" id="A0AAN2A8K1"/>
<keyword evidence="1" id="KW-1133">Transmembrane helix</keyword>
<feature type="transmembrane region" description="Helical" evidence="1">
    <location>
        <begin position="89"/>
        <end position="108"/>
    </location>
</feature>
<dbReference type="Gene3D" id="3.30.70.1230">
    <property type="entry name" value="Nucleotide cyclase"/>
    <property type="match status" value="1"/>
</dbReference>
<keyword evidence="1" id="KW-0812">Transmembrane</keyword>
<dbReference type="GO" id="GO:0009190">
    <property type="term" value="P:cyclic nucleotide biosynthetic process"/>
    <property type="evidence" value="ECO:0007669"/>
    <property type="project" value="InterPro"/>
</dbReference>
<dbReference type="PROSITE" id="PS50125">
    <property type="entry name" value="GUANYLATE_CYCLASE_2"/>
    <property type="match status" value="1"/>
</dbReference>
<feature type="transmembrane region" description="Helical" evidence="1">
    <location>
        <begin position="128"/>
        <end position="145"/>
    </location>
</feature>
<evidence type="ECO:0000313" key="4">
    <source>
        <dbReference type="Proteomes" id="UP000528185"/>
    </source>
</evidence>
<feature type="transmembrane region" description="Helical" evidence="1">
    <location>
        <begin position="36"/>
        <end position="54"/>
    </location>
</feature>
<evidence type="ECO:0000259" key="2">
    <source>
        <dbReference type="PROSITE" id="PS50125"/>
    </source>
</evidence>
<dbReference type="InterPro" id="IPR029787">
    <property type="entry name" value="Nucleotide_cyclase"/>
</dbReference>
<dbReference type="SUPFAM" id="SSF55073">
    <property type="entry name" value="Nucleotide cyclase"/>
    <property type="match status" value="1"/>
</dbReference>
<dbReference type="RefSeq" id="WP_236771893.1">
    <property type="nucleotide sequence ID" value="NZ_CAICSX020000002.1"/>
</dbReference>
<dbReference type="EMBL" id="CAICSX020000002">
    <property type="protein sequence ID" value="CAD0216670.1"/>
    <property type="molecule type" value="Genomic_DNA"/>
</dbReference>
<feature type="transmembrane region" description="Helical" evidence="1">
    <location>
        <begin position="12"/>
        <end position="29"/>
    </location>
</feature>
<name>A0AAN2A8K1_RHIRH</name>
<dbReference type="GO" id="GO:0004016">
    <property type="term" value="F:adenylate cyclase activity"/>
    <property type="evidence" value="ECO:0007669"/>
    <property type="project" value="UniProtKB-ARBA"/>
</dbReference>
<dbReference type="PANTHER" id="PTHR43081:SF1">
    <property type="entry name" value="ADENYLATE CYCLASE, TERMINAL-DIFFERENTIATION SPECIFIC"/>
    <property type="match status" value="1"/>
</dbReference>
<dbReference type="PANTHER" id="PTHR43081">
    <property type="entry name" value="ADENYLATE CYCLASE, TERMINAL-DIFFERENTIATION SPECIFIC-RELATED"/>
    <property type="match status" value="1"/>
</dbReference>
<gene>
    <name evidence="3" type="ORF">AGRHK599_LOCUS4933</name>
</gene>